<feature type="transmembrane region" description="Helical" evidence="1">
    <location>
        <begin position="181"/>
        <end position="201"/>
    </location>
</feature>
<dbReference type="SUPFAM" id="SSF103473">
    <property type="entry name" value="MFS general substrate transporter"/>
    <property type="match status" value="1"/>
</dbReference>
<reference evidence="2" key="1">
    <citation type="submission" date="2021-09" db="EMBL/GenBank/DDBJ databases">
        <authorList>
            <consortium name="AG Swart"/>
            <person name="Singh M."/>
            <person name="Singh A."/>
            <person name="Seah K."/>
            <person name="Emmerich C."/>
        </authorList>
    </citation>
    <scope>NUCLEOTIDE SEQUENCE</scope>
    <source>
        <strain evidence="2">ATCC30299</strain>
    </source>
</reference>
<evidence type="ECO:0000256" key="1">
    <source>
        <dbReference type="SAM" id="Phobius"/>
    </source>
</evidence>
<dbReference type="InterPro" id="IPR036259">
    <property type="entry name" value="MFS_trans_sf"/>
</dbReference>
<dbReference type="EMBL" id="CAJZBQ010000041">
    <property type="protein sequence ID" value="CAG9326647.1"/>
    <property type="molecule type" value="Genomic_DNA"/>
</dbReference>
<feature type="transmembrane region" description="Helical" evidence="1">
    <location>
        <begin position="384"/>
        <end position="401"/>
    </location>
</feature>
<feature type="transmembrane region" description="Helical" evidence="1">
    <location>
        <begin position="321"/>
        <end position="339"/>
    </location>
</feature>
<feature type="transmembrane region" description="Helical" evidence="1">
    <location>
        <begin position="47"/>
        <end position="66"/>
    </location>
</feature>
<keyword evidence="1" id="KW-1133">Transmembrane helix</keyword>
<feature type="transmembrane region" description="Helical" evidence="1">
    <location>
        <begin position="240"/>
        <end position="259"/>
    </location>
</feature>
<keyword evidence="1" id="KW-0812">Transmembrane</keyword>
<protein>
    <submittedName>
        <fullName evidence="2">Uncharacterized protein</fullName>
    </submittedName>
</protein>
<dbReference type="AlphaFoldDB" id="A0AAU9JT74"/>
<dbReference type="Proteomes" id="UP001162131">
    <property type="component" value="Unassembled WGS sequence"/>
</dbReference>
<accession>A0AAU9JT74</accession>
<keyword evidence="1" id="KW-0472">Membrane</keyword>
<keyword evidence="3" id="KW-1185">Reference proteome</keyword>
<feature type="transmembrane region" description="Helical" evidence="1">
    <location>
        <begin position="78"/>
        <end position="100"/>
    </location>
</feature>
<evidence type="ECO:0000313" key="3">
    <source>
        <dbReference type="Proteomes" id="UP001162131"/>
    </source>
</evidence>
<sequence>MSQDISKEQHRLLHILQLNNLLKGICLGVIVPALWYNILALQATSSWFQLGVAALESLQIIGKLMVFMNRQWCFSKKVYISFLFVALLASCLYCVGFHLGNFYGLCAFSASLALHGIWIGCVSKIEIICVNSYYVKTKREQATKSIKLYKGIGLILGPLLGFAGSYYSLTVSGYLIDVGTIPGYIQIICVLIMIIAMLFFYPSIRLENLNSKDKGTDHAETFRHETITSYSNSEKIVNQVGNWHLAIFTVMLLGFIFYLSKSLKKVALPILLLATPHEFKCVSELSLSVDGVYIAFAIEGFLDTIGSFLSYNLNPVVDNRYLVFIAVIFIGVGQALMIWTSIIPTWAFIVSMVLQSFALPFGLGNTECLFYSKIGYRPGSEYTVSYMMLELLGSLIGPFWTVQAYEIKCELCFTFILIWLCFAFLLLIASFTALAYEKKKDLVRASMMGLNQSQSGLYNRSQVIEMKDAAKGKGIKTL</sequence>
<comment type="caution">
    <text evidence="2">The sequence shown here is derived from an EMBL/GenBank/DDBJ whole genome shotgun (WGS) entry which is preliminary data.</text>
</comment>
<feature type="transmembrane region" description="Helical" evidence="1">
    <location>
        <begin position="345"/>
        <end position="363"/>
    </location>
</feature>
<name>A0AAU9JT74_9CILI</name>
<feature type="transmembrane region" description="Helical" evidence="1">
    <location>
        <begin position="413"/>
        <end position="436"/>
    </location>
</feature>
<evidence type="ECO:0000313" key="2">
    <source>
        <dbReference type="EMBL" id="CAG9326647.1"/>
    </source>
</evidence>
<dbReference type="Gene3D" id="1.20.1250.20">
    <property type="entry name" value="MFS general substrate transporter like domains"/>
    <property type="match status" value="1"/>
</dbReference>
<feature type="transmembrane region" description="Helical" evidence="1">
    <location>
        <begin position="21"/>
        <end position="41"/>
    </location>
</feature>
<feature type="transmembrane region" description="Helical" evidence="1">
    <location>
        <begin position="292"/>
        <end position="309"/>
    </location>
</feature>
<gene>
    <name evidence="2" type="ORF">BSTOLATCC_MIC41921</name>
</gene>
<feature type="transmembrane region" description="Helical" evidence="1">
    <location>
        <begin position="112"/>
        <end position="135"/>
    </location>
</feature>
<feature type="transmembrane region" description="Helical" evidence="1">
    <location>
        <begin position="147"/>
        <end position="169"/>
    </location>
</feature>
<proteinExistence type="predicted"/>
<organism evidence="2 3">
    <name type="scientific">Blepharisma stoltei</name>
    <dbReference type="NCBI Taxonomy" id="1481888"/>
    <lineage>
        <taxon>Eukaryota</taxon>
        <taxon>Sar</taxon>
        <taxon>Alveolata</taxon>
        <taxon>Ciliophora</taxon>
        <taxon>Postciliodesmatophora</taxon>
        <taxon>Heterotrichea</taxon>
        <taxon>Heterotrichida</taxon>
        <taxon>Blepharismidae</taxon>
        <taxon>Blepharisma</taxon>
    </lineage>
</organism>